<evidence type="ECO:0000313" key="9">
    <source>
        <dbReference type="RefSeq" id="XP_017778781.1"/>
    </source>
</evidence>
<accession>A0ABM1MW31</accession>
<dbReference type="InterPro" id="IPR029063">
    <property type="entry name" value="SAM-dependent_MTases_sf"/>
</dbReference>
<dbReference type="Pfam" id="PF09243">
    <property type="entry name" value="Rsm22"/>
    <property type="match status" value="1"/>
</dbReference>
<dbReference type="PANTHER" id="PTHR13184">
    <property type="entry name" value="37S RIBOSOMAL PROTEIN S22"/>
    <property type="match status" value="1"/>
</dbReference>
<evidence type="ECO:0000256" key="2">
    <source>
        <dbReference type="ARBA" id="ARBA00022723"/>
    </source>
</evidence>
<evidence type="ECO:0000256" key="6">
    <source>
        <dbReference type="ARBA" id="ARBA00023128"/>
    </source>
</evidence>
<dbReference type="PANTHER" id="PTHR13184:SF5">
    <property type="entry name" value="METHYLTRANSFERASE-LIKE PROTEIN 17, MITOCHONDRIAL"/>
    <property type="match status" value="1"/>
</dbReference>
<reference evidence="9" key="1">
    <citation type="submission" date="2025-08" db="UniProtKB">
        <authorList>
            <consortium name="RefSeq"/>
        </authorList>
    </citation>
    <scope>IDENTIFICATION</scope>
    <source>
        <tissue evidence="9">Whole Larva</tissue>
    </source>
</reference>
<evidence type="ECO:0000256" key="1">
    <source>
        <dbReference type="ARBA" id="ARBA00004173"/>
    </source>
</evidence>
<keyword evidence="8" id="KW-1185">Reference proteome</keyword>
<keyword evidence="4" id="KW-0408">Iron</keyword>
<evidence type="ECO:0000256" key="5">
    <source>
        <dbReference type="ARBA" id="ARBA00023014"/>
    </source>
</evidence>
<keyword evidence="3" id="KW-0809">Transit peptide</keyword>
<dbReference type="InterPro" id="IPR015324">
    <property type="entry name" value="Ribosomal_Rsm22-like"/>
</dbReference>
<keyword evidence="6" id="KW-0496">Mitochondrion</keyword>
<gene>
    <name evidence="9" type="primary">LOC108564294</name>
</gene>
<comment type="function">
    <text evidence="7">Mitochondrial ribosome (mitoribosome) assembly factor. Binds at the interface of the head and body domains of the mitochondrial small ribosomal subunit (mt-SSU), occluding the mRNA channel and preventing compaction of the head domain towards the body. Probable inactive methyltransferase: retains the characteristic folding and ability to bind S-adenosyl-L-methionine, but it probably lost its methyltransferase activity.</text>
</comment>
<evidence type="ECO:0000256" key="7">
    <source>
        <dbReference type="ARBA" id="ARBA00045681"/>
    </source>
</evidence>
<keyword evidence="2" id="KW-0479">Metal-binding</keyword>
<dbReference type="RefSeq" id="XP_017778781.1">
    <property type="nucleotide sequence ID" value="XM_017923292.1"/>
</dbReference>
<dbReference type="GeneID" id="108564294"/>
<keyword evidence="5" id="KW-0411">Iron-sulfur</keyword>
<protein>
    <submittedName>
        <fullName evidence="9">Methyltransferase-like protein 17, mitochondrial</fullName>
    </submittedName>
</protein>
<sequence>MIRNRKVSVILRFSIRQYQSQSKFKVLGNEEVIQNVENNVYSARRHPGIVKQPTNALPDNVVKSIRNIIEDHPIKLLAQSATLLNRKLLGRLPPMEAEGVSELKSNIFEKVMSKEASKVAPDKLETDQFKQKVKDKVINMLKVHVYNWSPIVYDAYNSLVYLIGRSAPEYSVLVKIFTEIQLRDKDFKPRSLFDFGSGVGTVTWAANIFWKQNLFEYYNVDTSSFMNDLAQIILQGGRGSKQSNLKGVYYRQFMPSNNTTYDLVVSAYTLMELPSFQSRMEAVMNLWNKTERYLIIVELGTKAGFNIINEARDFVLQIKDERNRGHVFSPCPHDFACPKYMSSNYACNFEVNFINSSTSERMQLMKEQYSYVVLKKGARDERDERWPRAVKETLVRSKHSICRLCTANGSLDEVIFTASKHGKSTFHCARSTKWGDRLPVTLTTKSEEDN</sequence>
<evidence type="ECO:0000256" key="3">
    <source>
        <dbReference type="ARBA" id="ARBA00022946"/>
    </source>
</evidence>
<proteinExistence type="predicted"/>
<evidence type="ECO:0000256" key="4">
    <source>
        <dbReference type="ARBA" id="ARBA00023004"/>
    </source>
</evidence>
<dbReference type="Proteomes" id="UP000695000">
    <property type="component" value="Unplaced"/>
</dbReference>
<organism evidence="8 9">
    <name type="scientific">Nicrophorus vespilloides</name>
    <name type="common">Boreal carrion beetle</name>
    <dbReference type="NCBI Taxonomy" id="110193"/>
    <lineage>
        <taxon>Eukaryota</taxon>
        <taxon>Metazoa</taxon>
        <taxon>Ecdysozoa</taxon>
        <taxon>Arthropoda</taxon>
        <taxon>Hexapoda</taxon>
        <taxon>Insecta</taxon>
        <taxon>Pterygota</taxon>
        <taxon>Neoptera</taxon>
        <taxon>Endopterygota</taxon>
        <taxon>Coleoptera</taxon>
        <taxon>Polyphaga</taxon>
        <taxon>Staphyliniformia</taxon>
        <taxon>Silphidae</taxon>
        <taxon>Nicrophorinae</taxon>
        <taxon>Nicrophorus</taxon>
    </lineage>
</organism>
<name>A0ABM1MW31_NICVS</name>
<comment type="subcellular location">
    <subcellularLocation>
        <location evidence="1">Mitochondrion</location>
    </subcellularLocation>
</comment>
<dbReference type="SUPFAM" id="SSF53335">
    <property type="entry name" value="S-adenosyl-L-methionine-dependent methyltransferases"/>
    <property type="match status" value="1"/>
</dbReference>
<dbReference type="InterPro" id="IPR052571">
    <property type="entry name" value="Mt_RNA_Methyltransferase"/>
</dbReference>
<evidence type="ECO:0000313" key="8">
    <source>
        <dbReference type="Proteomes" id="UP000695000"/>
    </source>
</evidence>